<keyword evidence="5 7" id="KW-0040">ANK repeat</keyword>
<dbReference type="Gene3D" id="1.20.58.340">
    <property type="entry name" value="Magnesium transport protein CorA, transmembrane region"/>
    <property type="match status" value="1"/>
</dbReference>
<comment type="caution">
    <text evidence="10">The sequence shown here is derived from an EMBL/GenBank/DDBJ whole genome shotgun (WGS) entry which is preliminary data.</text>
</comment>
<reference evidence="10 11" key="1">
    <citation type="submission" date="2018-06" db="EMBL/GenBank/DDBJ databases">
        <title>Complete Genomes of Monosporascus.</title>
        <authorList>
            <person name="Robinson A.J."/>
            <person name="Natvig D.O."/>
        </authorList>
    </citation>
    <scope>NUCLEOTIDE SEQUENCE [LARGE SCALE GENOMIC DNA]</scope>
    <source>
        <strain evidence="10 11">CBS 110550</strain>
    </source>
</reference>
<dbReference type="AlphaFoldDB" id="A0A4V1XAK9"/>
<dbReference type="PRINTS" id="PR01415">
    <property type="entry name" value="ANKYRIN"/>
</dbReference>
<feature type="repeat" description="ANK" evidence="7">
    <location>
        <begin position="187"/>
        <end position="219"/>
    </location>
</feature>
<dbReference type="PROSITE" id="PS50297">
    <property type="entry name" value="ANK_REP_REGION"/>
    <property type="match status" value="5"/>
</dbReference>
<keyword evidence="11" id="KW-1185">Reference proteome</keyword>
<keyword evidence="6 9" id="KW-0472">Membrane</keyword>
<proteinExistence type="predicted"/>
<evidence type="ECO:0000313" key="11">
    <source>
        <dbReference type="Proteomes" id="UP000293360"/>
    </source>
</evidence>
<evidence type="ECO:0000256" key="3">
    <source>
        <dbReference type="ARBA" id="ARBA00022737"/>
    </source>
</evidence>
<evidence type="ECO:0000256" key="1">
    <source>
        <dbReference type="ARBA" id="ARBA00004141"/>
    </source>
</evidence>
<dbReference type="GO" id="GO:0046873">
    <property type="term" value="F:metal ion transmembrane transporter activity"/>
    <property type="evidence" value="ECO:0007669"/>
    <property type="project" value="InterPro"/>
</dbReference>
<dbReference type="InterPro" id="IPR036770">
    <property type="entry name" value="Ankyrin_rpt-contain_sf"/>
</dbReference>
<evidence type="ECO:0000256" key="2">
    <source>
        <dbReference type="ARBA" id="ARBA00022692"/>
    </source>
</evidence>
<dbReference type="PANTHER" id="PTHR24126:SF14">
    <property type="entry name" value="ANK_REP_REGION DOMAIN-CONTAINING PROTEIN"/>
    <property type="match status" value="1"/>
</dbReference>
<dbReference type="PROSITE" id="PS50088">
    <property type="entry name" value="ANK_REPEAT"/>
    <property type="match status" value="5"/>
</dbReference>
<comment type="subcellular location">
    <subcellularLocation>
        <location evidence="1">Membrane</location>
        <topology evidence="1">Multi-pass membrane protein</topology>
    </subcellularLocation>
</comment>
<dbReference type="InterPro" id="IPR002110">
    <property type="entry name" value="Ankyrin_rpt"/>
</dbReference>
<dbReference type="SUPFAM" id="SSF144083">
    <property type="entry name" value="Magnesium transport protein CorA, transmembrane region"/>
    <property type="match status" value="1"/>
</dbReference>
<dbReference type="PANTHER" id="PTHR24126">
    <property type="entry name" value="ANKYRIN REPEAT, PH AND SEC7 DOMAIN CONTAINING PROTEIN SECG-RELATED"/>
    <property type="match status" value="1"/>
</dbReference>
<feature type="region of interest" description="Disordered" evidence="8">
    <location>
        <begin position="1027"/>
        <end position="1080"/>
    </location>
</feature>
<dbReference type="EMBL" id="QJNU01000281">
    <property type="protein sequence ID" value="RYP03109.1"/>
    <property type="molecule type" value="Genomic_DNA"/>
</dbReference>
<evidence type="ECO:0000256" key="8">
    <source>
        <dbReference type="SAM" id="MobiDB-lite"/>
    </source>
</evidence>
<feature type="region of interest" description="Disordered" evidence="8">
    <location>
        <begin position="964"/>
        <end position="984"/>
    </location>
</feature>
<dbReference type="Pfam" id="PF12796">
    <property type="entry name" value="Ank_2"/>
    <property type="match status" value="2"/>
</dbReference>
<dbReference type="InterPro" id="IPR045863">
    <property type="entry name" value="CorA_TM1_TM2"/>
</dbReference>
<dbReference type="SUPFAM" id="SSF48403">
    <property type="entry name" value="Ankyrin repeat"/>
    <property type="match status" value="1"/>
</dbReference>
<dbReference type="InterPro" id="IPR002523">
    <property type="entry name" value="MgTranspt_CorA/ZnTranspt_ZntB"/>
</dbReference>
<feature type="repeat" description="ANK" evidence="7">
    <location>
        <begin position="290"/>
        <end position="313"/>
    </location>
</feature>
<feature type="compositionally biased region" description="Basic and acidic residues" evidence="8">
    <location>
        <begin position="461"/>
        <end position="494"/>
    </location>
</feature>
<dbReference type="Pfam" id="PF13637">
    <property type="entry name" value="Ank_4"/>
    <property type="match status" value="1"/>
</dbReference>
<keyword evidence="4 9" id="KW-1133">Transmembrane helix</keyword>
<dbReference type="SMART" id="SM00248">
    <property type="entry name" value="ANK"/>
    <property type="match status" value="9"/>
</dbReference>
<protein>
    <submittedName>
        <fullName evidence="10">Uncharacterized protein</fullName>
    </submittedName>
</protein>
<evidence type="ECO:0000256" key="6">
    <source>
        <dbReference type="ARBA" id="ARBA00023136"/>
    </source>
</evidence>
<dbReference type="STRING" id="155417.A0A4V1XAK9"/>
<evidence type="ECO:0000256" key="7">
    <source>
        <dbReference type="PROSITE-ProRule" id="PRU00023"/>
    </source>
</evidence>
<feature type="repeat" description="ANK" evidence="7">
    <location>
        <begin position="257"/>
        <end position="289"/>
    </location>
</feature>
<feature type="compositionally biased region" description="Polar residues" evidence="8">
    <location>
        <begin position="510"/>
        <end position="523"/>
    </location>
</feature>
<evidence type="ECO:0000313" key="10">
    <source>
        <dbReference type="EMBL" id="RYP03109.1"/>
    </source>
</evidence>
<feature type="transmembrane region" description="Helical" evidence="9">
    <location>
        <begin position="889"/>
        <end position="913"/>
    </location>
</feature>
<sequence>MASLPSVASSQPDQRHLRLIAAAAQANEERVRDILTENLPWTSTVDHDVLRQSLQKVAARGKLSLVRLLISHGAEVNPRRENEVSALFRAVEGGHAVVVSELLSCNADANCRNRSGQTALFAACLKGHDAVAELLLKYGADVEAKDKEDRTPLLFLASEKQSKWKWTMKTVKLLLDHKANIEAKDQIGRTPLLWAATNGNVDLARVLLANNANIHASNNRGRTALHLAAESNQKDHSEDMVQLLLDSGADPCTASDGGWSALHNAVQNGHKTIVQLLLKTKANVNAQLLNGMTPLHWAAFNGFEDIVRLLLSRPDANLSIKDSFDRTPMLCAAERYNADIVKLLSPERAADRLSPSTKAACKAFEATVVDFGEFEKRQLIAWVESFIEAGHRDIEAFKALEKCFDQEHRGRFHHAHFMRTSCQKIRTPQQGSAENRREDRELTPLSEETSEMSLNSTQSTKDSESKKRNDYCEGNETPKSEMKKKNKSEQIAERHPKKHKRGKGYPGNPPQRQDTNSSNTSARLSVPGAWETSKMPVSSGKIVLFMPFLHYETDARRIEMAHAISDVDKRLEPPENPPPDYTLLEAYLNHVPRLHPRRTLDQFFYHGVDTSLRDEDQVVSRYCERYSIEKKVFMVDQLWLWVLGKDLIITCFPQRWNQPKRDPLNVLDSIIEETNAKTRPPIQSVYDLALLMTQCCSGCFDRHLPHDQDYQFFDMFEHSIGVVTDKESRLFRRFNKASKKSMELLHHHKHGMGRHNSLISDALLDISNETKLLAEIKDIRDELSIIAVILESQLSALIDFEDFVLDEIRCEGNRRVTDTMTAEIRKRAREQRRGIEFRQKDLYRMDNQAQSLYMSLTDLLDLKQKHSNALEARFAADQAVIAAKQGQTIMVFTIVTIIFLPMSFIAALFAINLPEWEGTLSLGYVSKYMFGIGLGISIPLIAMAITFTDIADGMRGILSSVKQKMDGEGADQESQAHEDGLAANSDMPLEAKMEKLEIISTRGRPSTHYNGPDRDFWRADATLRTRHSRERSVDFHGRLSPVSPRENGITWARPSLERGRRNFSEDLERGRSAGPSSRRR</sequence>
<feature type="transmembrane region" description="Helical" evidence="9">
    <location>
        <begin position="925"/>
        <end position="947"/>
    </location>
</feature>
<evidence type="ECO:0000256" key="5">
    <source>
        <dbReference type="ARBA" id="ARBA00023043"/>
    </source>
</evidence>
<accession>A0A4V1XAK9</accession>
<keyword evidence="2 9" id="KW-0812">Transmembrane</keyword>
<dbReference type="OrthoDB" id="341259at2759"/>
<evidence type="ECO:0000256" key="4">
    <source>
        <dbReference type="ARBA" id="ARBA00022989"/>
    </source>
</evidence>
<dbReference type="Gene3D" id="1.25.40.20">
    <property type="entry name" value="Ankyrin repeat-containing domain"/>
    <property type="match status" value="3"/>
</dbReference>
<feature type="repeat" description="ANK" evidence="7">
    <location>
        <begin position="115"/>
        <end position="147"/>
    </location>
</feature>
<evidence type="ECO:0000256" key="9">
    <source>
        <dbReference type="SAM" id="Phobius"/>
    </source>
</evidence>
<feature type="repeat" description="ANK" evidence="7">
    <location>
        <begin position="220"/>
        <end position="256"/>
    </location>
</feature>
<dbReference type="GO" id="GO:0016020">
    <property type="term" value="C:membrane"/>
    <property type="evidence" value="ECO:0007669"/>
    <property type="project" value="UniProtKB-SubCell"/>
</dbReference>
<feature type="region of interest" description="Disordered" evidence="8">
    <location>
        <begin position="420"/>
        <end position="527"/>
    </location>
</feature>
<dbReference type="Proteomes" id="UP000293360">
    <property type="component" value="Unassembled WGS sequence"/>
</dbReference>
<organism evidence="10 11">
    <name type="scientific">Monosporascus ibericus</name>
    <dbReference type="NCBI Taxonomy" id="155417"/>
    <lineage>
        <taxon>Eukaryota</taxon>
        <taxon>Fungi</taxon>
        <taxon>Dikarya</taxon>
        <taxon>Ascomycota</taxon>
        <taxon>Pezizomycotina</taxon>
        <taxon>Sordariomycetes</taxon>
        <taxon>Xylariomycetidae</taxon>
        <taxon>Xylariales</taxon>
        <taxon>Xylariales incertae sedis</taxon>
        <taxon>Monosporascus</taxon>
    </lineage>
</organism>
<keyword evidence="3" id="KW-0677">Repeat</keyword>
<feature type="compositionally biased region" description="Polar residues" evidence="8">
    <location>
        <begin position="420"/>
        <end position="433"/>
    </location>
</feature>
<name>A0A4V1XAK9_9PEZI</name>
<feature type="compositionally biased region" description="Polar residues" evidence="8">
    <location>
        <begin position="451"/>
        <end position="460"/>
    </location>
</feature>
<feature type="compositionally biased region" description="Basic and acidic residues" evidence="8">
    <location>
        <begin position="1055"/>
        <end position="1071"/>
    </location>
</feature>
<gene>
    <name evidence="10" type="ORF">DL764_005370</name>
</gene>
<dbReference type="Pfam" id="PF01544">
    <property type="entry name" value="CorA"/>
    <property type="match status" value="1"/>
</dbReference>